<protein>
    <submittedName>
        <fullName evidence="3">Uncharacterized protein</fullName>
    </submittedName>
</protein>
<name>A0A0E0K2V7_ORYPU</name>
<dbReference type="eggNOG" id="ENOG502R3TJ">
    <property type="taxonomic scope" value="Eukaryota"/>
</dbReference>
<feature type="compositionally biased region" description="Low complexity" evidence="1">
    <location>
        <begin position="58"/>
        <end position="71"/>
    </location>
</feature>
<evidence type="ECO:0000256" key="1">
    <source>
        <dbReference type="SAM" id="MobiDB-lite"/>
    </source>
</evidence>
<feature type="signal peptide" evidence="2">
    <location>
        <begin position="1"/>
        <end position="30"/>
    </location>
</feature>
<dbReference type="AlphaFoldDB" id="A0A0E0K2V7"/>
<evidence type="ECO:0000256" key="2">
    <source>
        <dbReference type="SAM" id="SignalP"/>
    </source>
</evidence>
<evidence type="ECO:0000313" key="4">
    <source>
        <dbReference type="Proteomes" id="UP000026962"/>
    </source>
</evidence>
<sequence>MRGRGAGPPLPAVTFLVVVVVLLLANEVATFGYGCRALKQADCAMVATPKHGDTSLMRAAAPPGPGEARGAVYGESKRLVPQGPNPLHN</sequence>
<keyword evidence="4" id="KW-1185">Reference proteome</keyword>
<accession>A0A0E0K2V7</accession>
<dbReference type="OMA" id="AWAVQGE"/>
<dbReference type="EnsemblPlants" id="OPUNC02G23310.1">
    <property type="protein sequence ID" value="OPUNC02G23310.1"/>
    <property type="gene ID" value="OPUNC02G23310"/>
</dbReference>
<feature type="region of interest" description="Disordered" evidence="1">
    <location>
        <begin position="56"/>
        <end position="89"/>
    </location>
</feature>
<proteinExistence type="predicted"/>
<keyword evidence="2" id="KW-0732">Signal</keyword>
<dbReference type="Proteomes" id="UP000026962">
    <property type="component" value="Chromosome 2"/>
</dbReference>
<feature type="chain" id="PRO_5002364768" evidence="2">
    <location>
        <begin position="31"/>
        <end position="89"/>
    </location>
</feature>
<evidence type="ECO:0000313" key="3">
    <source>
        <dbReference type="EnsemblPlants" id="OPUNC02G23310.1"/>
    </source>
</evidence>
<dbReference type="PANTHER" id="PTHR36705:SF8">
    <property type="entry name" value="CLE FAMILY OSCLE204 PROTEIN"/>
    <property type="match status" value="1"/>
</dbReference>
<reference evidence="3" key="2">
    <citation type="submission" date="2018-05" db="EMBL/GenBank/DDBJ databases">
        <title>OpunRS2 (Oryza punctata Reference Sequence Version 2).</title>
        <authorList>
            <person name="Zhang J."/>
            <person name="Kudrna D."/>
            <person name="Lee S."/>
            <person name="Talag J."/>
            <person name="Welchert J."/>
            <person name="Wing R.A."/>
        </authorList>
    </citation>
    <scope>NUCLEOTIDE SEQUENCE [LARGE SCALE GENOMIC DNA]</scope>
</reference>
<dbReference type="Gramene" id="OPUNC02G23310.1">
    <property type="protein sequence ID" value="OPUNC02G23310.1"/>
    <property type="gene ID" value="OPUNC02G23310"/>
</dbReference>
<dbReference type="HOGENOM" id="CLU_178808_0_0_1"/>
<organism evidence="3">
    <name type="scientific">Oryza punctata</name>
    <name type="common">Red rice</name>
    <dbReference type="NCBI Taxonomy" id="4537"/>
    <lineage>
        <taxon>Eukaryota</taxon>
        <taxon>Viridiplantae</taxon>
        <taxon>Streptophyta</taxon>
        <taxon>Embryophyta</taxon>
        <taxon>Tracheophyta</taxon>
        <taxon>Spermatophyta</taxon>
        <taxon>Magnoliopsida</taxon>
        <taxon>Liliopsida</taxon>
        <taxon>Poales</taxon>
        <taxon>Poaceae</taxon>
        <taxon>BOP clade</taxon>
        <taxon>Oryzoideae</taxon>
        <taxon>Oryzeae</taxon>
        <taxon>Oryzinae</taxon>
        <taxon>Oryza</taxon>
    </lineage>
</organism>
<dbReference type="PANTHER" id="PTHR36705">
    <property type="entry name" value="CLAVATA3/ESR (CLE)-RELATED PROTEIN 20"/>
    <property type="match status" value="1"/>
</dbReference>
<reference evidence="3" key="1">
    <citation type="submission" date="2015-04" db="UniProtKB">
        <authorList>
            <consortium name="EnsemblPlants"/>
        </authorList>
    </citation>
    <scope>IDENTIFICATION</scope>
</reference>